<dbReference type="Proteomes" id="UP000248536">
    <property type="component" value="Chromosome"/>
</dbReference>
<name>A0A2Z4LUP6_9FLAO</name>
<dbReference type="AlphaFoldDB" id="A0A2Z4LUP6"/>
<accession>A0A2Z4LUP6</accession>
<dbReference type="EMBL" id="CP030104">
    <property type="protein sequence ID" value="AWX45304.1"/>
    <property type="molecule type" value="Genomic_DNA"/>
</dbReference>
<keyword evidence="2" id="KW-1185">Reference proteome</keyword>
<evidence type="ECO:0000313" key="2">
    <source>
        <dbReference type="Proteomes" id="UP000248536"/>
    </source>
</evidence>
<organism evidence="1 2">
    <name type="scientific">Flagellimonas maritima</name>
    <dbReference type="NCBI Taxonomy" id="1383885"/>
    <lineage>
        <taxon>Bacteria</taxon>
        <taxon>Pseudomonadati</taxon>
        <taxon>Bacteroidota</taxon>
        <taxon>Flavobacteriia</taxon>
        <taxon>Flavobacteriales</taxon>
        <taxon>Flavobacteriaceae</taxon>
        <taxon>Flagellimonas</taxon>
    </lineage>
</organism>
<proteinExistence type="predicted"/>
<dbReference type="KEGG" id="spon:HME9304_02317"/>
<gene>
    <name evidence="1" type="ORF">HME9304_02317</name>
</gene>
<protein>
    <submittedName>
        <fullName evidence="1">Uncharacterized protein</fullName>
    </submittedName>
</protein>
<reference evidence="1 2" key="1">
    <citation type="submission" date="2018-06" db="EMBL/GenBank/DDBJ databases">
        <title>Spongiibacterium sp. HME9304 Genome sequencing and assembly.</title>
        <authorList>
            <person name="Kang H."/>
            <person name="Kim H."/>
            <person name="Joh K."/>
        </authorList>
    </citation>
    <scope>NUCLEOTIDE SEQUENCE [LARGE SCALE GENOMIC DNA]</scope>
    <source>
        <strain evidence="1 2">HME9304</strain>
    </source>
</reference>
<evidence type="ECO:0000313" key="1">
    <source>
        <dbReference type="EMBL" id="AWX45304.1"/>
    </source>
</evidence>
<sequence>MYVIFNWVKFLSHSVNSWEAAIVILMKPHIETINLKEKR</sequence>